<dbReference type="AlphaFoldDB" id="A0AA35S9Z1"/>
<comment type="caution">
    <text evidence="1">The sequence shown here is derived from an EMBL/GenBank/DDBJ whole genome shotgun (WGS) entry which is preliminary data.</text>
</comment>
<evidence type="ECO:0000313" key="2">
    <source>
        <dbReference type="Proteomes" id="UP001174909"/>
    </source>
</evidence>
<sequence length="68" mass="8067">MSQKEKEKWGKVFVPEMMSSEESDIENDDMITVKPIRWRTERVRTFLHRLDSKVNTAKSTQSKRQPAN</sequence>
<keyword evidence="2" id="KW-1185">Reference proteome</keyword>
<gene>
    <name evidence="1" type="ORF">GBAR_LOCUS14378</name>
</gene>
<dbReference type="EMBL" id="CASHTH010002097">
    <property type="protein sequence ID" value="CAI8024811.1"/>
    <property type="molecule type" value="Genomic_DNA"/>
</dbReference>
<evidence type="ECO:0000313" key="1">
    <source>
        <dbReference type="EMBL" id="CAI8024811.1"/>
    </source>
</evidence>
<name>A0AA35S9Z1_GEOBA</name>
<reference evidence="1" key="1">
    <citation type="submission" date="2023-03" db="EMBL/GenBank/DDBJ databases">
        <authorList>
            <person name="Steffen K."/>
            <person name="Cardenas P."/>
        </authorList>
    </citation>
    <scope>NUCLEOTIDE SEQUENCE</scope>
</reference>
<organism evidence="1 2">
    <name type="scientific">Geodia barretti</name>
    <name type="common">Barrett's horny sponge</name>
    <dbReference type="NCBI Taxonomy" id="519541"/>
    <lineage>
        <taxon>Eukaryota</taxon>
        <taxon>Metazoa</taxon>
        <taxon>Porifera</taxon>
        <taxon>Demospongiae</taxon>
        <taxon>Heteroscleromorpha</taxon>
        <taxon>Tetractinellida</taxon>
        <taxon>Astrophorina</taxon>
        <taxon>Geodiidae</taxon>
        <taxon>Geodia</taxon>
    </lineage>
</organism>
<proteinExistence type="predicted"/>
<accession>A0AA35S9Z1</accession>
<dbReference type="Proteomes" id="UP001174909">
    <property type="component" value="Unassembled WGS sequence"/>
</dbReference>
<protein>
    <submittedName>
        <fullName evidence="1">Uncharacterized protein</fullName>
    </submittedName>
</protein>